<organism evidence="3">
    <name type="scientific">Hexamita inflata</name>
    <dbReference type="NCBI Taxonomy" id="28002"/>
    <lineage>
        <taxon>Eukaryota</taxon>
        <taxon>Metamonada</taxon>
        <taxon>Diplomonadida</taxon>
        <taxon>Hexamitidae</taxon>
        <taxon>Hexamitinae</taxon>
        <taxon>Hexamita</taxon>
    </lineage>
</organism>
<dbReference type="Proteomes" id="UP001642409">
    <property type="component" value="Unassembled WGS sequence"/>
</dbReference>
<evidence type="ECO:0000313" key="4">
    <source>
        <dbReference type="EMBL" id="CAI9967054.1"/>
    </source>
</evidence>
<evidence type="ECO:0000313" key="6">
    <source>
        <dbReference type="EMBL" id="CAL6025188.1"/>
    </source>
</evidence>
<name>A0AA86TXZ6_9EUKA</name>
<keyword evidence="8" id="KW-1185">Reference proteome</keyword>
<keyword evidence="1" id="KW-0175">Coiled coil</keyword>
<evidence type="ECO:0000313" key="5">
    <source>
        <dbReference type="EMBL" id="CAL6005914.1"/>
    </source>
</evidence>
<dbReference type="EMBL" id="CAXDID020000398">
    <property type="protein sequence ID" value="CAL6087057.1"/>
    <property type="molecule type" value="Genomic_DNA"/>
</dbReference>
<comment type="caution">
    <text evidence="3">The sequence shown here is derived from an EMBL/GenBank/DDBJ whole genome shotgun (WGS) entry which is preliminary data.</text>
</comment>
<dbReference type="EMBL" id="CATOUU010000121">
    <property type="protein sequence ID" value="CAI9917124.1"/>
    <property type="molecule type" value="Genomic_DNA"/>
</dbReference>
<reference evidence="3" key="1">
    <citation type="submission" date="2023-06" db="EMBL/GenBank/DDBJ databases">
        <authorList>
            <person name="Kurt Z."/>
        </authorList>
    </citation>
    <scope>NUCLEOTIDE SEQUENCE</scope>
</reference>
<gene>
    <name evidence="5" type="ORF">HINF_LOCUS19840</name>
    <name evidence="3" type="ORF">HINF_LOCUS20221</name>
    <name evidence="6" type="ORF">HINF_LOCUS30026</name>
    <name evidence="2" type="ORF">HINF_LOCUS4769</name>
    <name evidence="4" type="ORF">HINF_LOCUS54699</name>
    <name evidence="7" type="ORF">HINF_LOCUS63463</name>
</gene>
<dbReference type="EMBL" id="CAXDID020000097">
    <property type="protein sequence ID" value="CAL6025188.1"/>
    <property type="molecule type" value="Genomic_DNA"/>
</dbReference>
<reference evidence="5 8" key="2">
    <citation type="submission" date="2024-07" db="EMBL/GenBank/DDBJ databases">
        <authorList>
            <person name="Akdeniz Z."/>
        </authorList>
    </citation>
    <scope>NUCLEOTIDE SEQUENCE [LARGE SCALE GENOMIC DNA]</scope>
</reference>
<dbReference type="EMBL" id="CAXDID020000052">
    <property type="protein sequence ID" value="CAL6005914.1"/>
    <property type="molecule type" value="Genomic_DNA"/>
</dbReference>
<dbReference type="AlphaFoldDB" id="A0AA86TXZ6"/>
<sequence>MESIIRQAYNQQLKLRETVLDTNLNLDKIQQNKIKIADLMHKNVLLLAEKQLLQMKLDQYDGNFNDCNSQLKKELQHRVELLDLLKREKELLLKEESADEEQELLNLVEEVM</sequence>
<dbReference type="EMBL" id="CATOUU010001010">
    <property type="protein sequence ID" value="CAI9967054.1"/>
    <property type="molecule type" value="Genomic_DNA"/>
</dbReference>
<protein>
    <submittedName>
        <fullName evidence="5">Hypothetical_protein</fullName>
    </submittedName>
</protein>
<feature type="coiled-coil region" evidence="1">
    <location>
        <begin position="68"/>
        <end position="102"/>
    </location>
</feature>
<evidence type="ECO:0000313" key="7">
    <source>
        <dbReference type="EMBL" id="CAL6087057.1"/>
    </source>
</evidence>
<evidence type="ECO:0000256" key="1">
    <source>
        <dbReference type="SAM" id="Coils"/>
    </source>
</evidence>
<evidence type="ECO:0000313" key="2">
    <source>
        <dbReference type="EMBL" id="CAI9917124.1"/>
    </source>
</evidence>
<accession>A0AA86TXZ6</accession>
<proteinExistence type="predicted"/>
<evidence type="ECO:0000313" key="8">
    <source>
        <dbReference type="Proteomes" id="UP001642409"/>
    </source>
</evidence>
<dbReference type="EMBL" id="CATOUU010000517">
    <property type="protein sequence ID" value="CAI9932576.1"/>
    <property type="molecule type" value="Genomic_DNA"/>
</dbReference>
<evidence type="ECO:0000313" key="3">
    <source>
        <dbReference type="EMBL" id="CAI9932576.1"/>
    </source>
</evidence>